<reference evidence="4" key="1">
    <citation type="submission" date="2025-08" db="UniProtKB">
        <authorList>
            <consortium name="Ensembl"/>
        </authorList>
    </citation>
    <scope>IDENTIFICATION</scope>
</reference>
<dbReference type="Proteomes" id="UP000261600">
    <property type="component" value="Unplaced"/>
</dbReference>
<dbReference type="PANTHER" id="PTHR14038:SF4">
    <property type="entry name" value="PROTEIN PRRC2B"/>
    <property type="match status" value="1"/>
</dbReference>
<organism evidence="4 5">
    <name type="scientific">Monopterus albus</name>
    <name type="common">Swamp eel</name>
    <dbReference type="NCBI Taxonomy" id="43700"/>
    <lineage>
        <taxon>Eukaryota</taxon>
        <taxon>Metazoa</taxon>
        <taxon>Chordata</taxon>
        <taxon>Craniata</taxon>
        <taxon>Vertebrata</taxon>
        <taxon>Euteleostomi</taxon>
        <taxon>Actinopterygii</taxon>
        <taxon>Neopterygii</taxon>
        <taxon>Teleostei</taxon>
        <taxon>Neoteleostei</taxon>
        <taxon>Acanthomorphata</taxon>
        <taxon>Anabantaria</taxon>
        <taxon>Synbranchiformes</taxon>
        <taxon>Synbranchidae</taxon>
        <taxon>Monopterus</taxon>
    </lineage>
</organism>
<dbReference type="Pfam" id="PF07001">
    <property type="entry name" value="BAT2_N"/>
    <property type="match status" value="1"/>
</dbReference>
<protein>
    <recommendedName>
        <fullName evidence="3">BAT2 N-terminal domain-containing protein</fullName>
    </recommendedName>
</protein>
<dbReference type="InterPro" id="IPR009738">
    <property type="entry name" value="BAT2_N"/>
</dbReference>
<dbReference type="PANTHER" id="PTHR14038">
    <property type="entry name" value="BAT2 HLA-B-ASSOCIATED TRANSCRIPT 2"/>
    <property type="match status" value="1"/>
</dbReference>
<sequence>MSDRLGQITKSKDGKSKYSSLSLFDKYKGKSIETQKNTVVQRHGLQSLGKVATARRMPPPAHLPSLKSENKGNDPNVIIVPKDGTGWANKQEQPDQKSSVASIPQLPELQPPLALQKSVSNLQKPSPVASQESTNIGGPKQWAQLNGKAVELDGSRASNRLQPFSHEEFPTLKAAGEQDRAGKERSGFDPSYGPGPSLRPQNVTSWREGGGRNLQPSSLTPGLPADPEAQSPGLDPKEPSLRPAQPVRRTAVPTALQYQLYHTSTAVYHDMLPAFSGHPAPSGSSHSQRGYYPPHVLGFDPRWMMMPPFMDARMTQGRSPVDYYQGAVHSSDK</sequence>
<reference evidence="4" key="2">
    <citation type="submission" date="2025-09" db="UniProtKB">
        <authorList>
            <consortium name="Ensembl"/>
        </authorList>
    </citation>
    <scope>IDENTIFICATION</scope>
</reference>
<feature type="compositionally biased region" description="Polar residues" evidence="2">
    <location>
        <begin position="88"/>
        <end position="102"/>
    </location>
</feature>
<name>A0A3Q3KL81_MONAL</name>
<evidence type="ECO:0000256" key="1">
    <source>
        <dbReference type="ARBA" id="ARBA00022553"/>
    </source>
</evidence>
<feature type="region of interest" description="Disordered" evidence="2">
    <location>
        <begin position="41"/>
        <end position="141"/>
    </location>
</feature>
<proteinExistence type="predicted"/>
<evidence type="ECO:0000313" key="5">
    <source>
        <dbReference type="Proteomes" id="UP000261600"/>
    </source>
</evidence>
<dbReference type="Ensembl" id="ENSMALT00000030844.1">
    <property type="protein sequence ID" value="ENSMALP00000030308.1"/>
    <property type="gene ID" value="ENSMALG00000020906.1"/>
</dbReference>
<feature type="compositionally biased region" description="Polar residues" evidence="2">
    <location>
        <begin position="117"/>
        <end position="136"/>
    </location>
</feature>
<feature type="compositionally biased region" description="Basic and acidic residues" evidence="2">
    <location>
        <begin position="165"/>
        <end position="187"/>
    </location>
</feature>
<keyword evidence="5" id="KW-1185">Reference proteome</keyword>
<dbReference type="GO" id="GO:0030154">
    <property type="term" value="P:cell differentiation"/>
    <property type="evidence" value="ECO:0007669"/>
    <property type="project" value="TreeGrafter"/>
</dbReference>
<evidence type="ECO:0000313" key="4">
    <source>
        <dbReference type="Ensembl" id="ENSMALP00000030308.1"/>
    </source>
</evidence>
<feature type="region of interest" description="Disordered" evidence="2">
    <location>
        <begin position="1"/>
        <end position="20"/>
    </location>
</feature>
<evidence type="ECO:0000256" key="2">
    <source>
        <dbReference type="SAM" id="MobiDB-lite"/>
    </source>
</evidence>
<evidence type="ECO:0000259" key="3">
    <source>
        <dbReference type="Pfam" id="PF07001"/>
    </source>
</evidence>
<dbReference type="AlphaFoldDB" id="A0A3Q3KL81"/>
<feature type="compositionally biased region" description="Low complexity" evidence="2">
    <location>
        <begin position="104"/>
        <end position="116"/>
    </location>
</feature>
<accession>A0A3Q3KL81</accession>
<feature type="domain" description="BAT2 N-terminal" evidence="3">
    <location>
        <begin position="1"/>
        <end position="186"/>
    </location>
</feature>
<feature type="region of interest" description="Disordered" evidence="2">
    <location>
        <begin position="158"/>
        <end position="246"/>
    </location>
</feature>
<dbReference type="InterPro" id="IPR033184">
    <property type="entry name" value="PRRC2"/>
</dbReference>
<keyword evidence="1" id="KW-0597">Phosphoprotein</keyword>